<dbReference type="InterPro" id="IPR036397">
    <property type="entry name" value="RNaseH_sf"/>
</dbReference>
<dbReference type="SUPFAM" id="SSF53098">
    <property type="entry name" value="Ribonuclease H-like"/>
    <property type="match status" value="1"/>
</dbReference>
<dbReference type="Proteomes" id="UP000887159">
    <property type="component" value="Unassembled WGS sequence"/>
</dbReference>
<accession>A0A8X6R5R8</accession>
<protein>
    <submittedName>
        <fullName evidence="1">Integrase catalytic domain-containing protein</fullName>
    </submittedName>
</protein>
<dbReference type="PANTHER" id="PTHR47331">
    <property type="entry name" value="PHD-TYPE DOMAIN-CONTAINING PROTEIN"/>
    <property type="match status" value="1"/>
</dbReference>
<dbReference type="InterPro" id="IPR008042">
    <property type="entry name" value="Retrotrans_Pao"/>
</dbReference>
<dbReference type="Gene3D" id="3.30.420.10">
    <property type="entry name" value="Ribonuclease H-like superfamily/Ribonuclease H"/>
    <property type="match status" value="1"/>
</dbReference>
<proteinExistence type="predicted"/>
<gene>
    <name evidence="1" type="primary">AVEN_148712_1</name>
    <name evidence="1" type="ORF">TNCV_462041</name>
</gene>
<organism evidence="1 2">
    <name type="scientific">Trichonephila clavipes</name>
    <name type="common">Golden silk orbweaver</name>
    <name type="synonym">Nephila clavipes</name>
    <dbReference type="NCBI Taxonomy" id="2585209"/>
    <lineage>
        <taxon>Eukaryota</taxon>
        <taxon>Metazoa</taxon>
        <taxon>Ecdysozoa</taxon>
        <taxon>Arthropoda</taxon>
        <taxon>Chelicerata</taxon>
        <taxon>Arachnida</taxon>
        <taxon>Araneae</taxon>
        <taxon>Araneomorphae</taxon>
        <taxon>Entelegynae</taxon>
        <taxon>Araneoidea</taxon>
        <taxon>Nephilidae</taxon>
        <taxon>Trichonephila</taxon>
    </lineage>
</organism>
<dbReference type="EMBL" id="BMAU01021011">
    <property type="protein sequence ID" value="GFX86584.1"/>
    <property type="molecule type" value="Genomic_DNA"/>
</dbReference>
<dbReference type="InterPro" id="IPR012337">
    <property type="entry name" value="RNaseH-like_sf"/>
</dbReference>
<sequence>MIPSDGCDPQVMGITVNHAGLTSMPNELRSNSHEHERLRLVHSPLPKSGSVEYISFCSLWKSQIGWYLEVDIKTTQDFLKWLKEMEYLNNVQVSKWLHCDSGFQHISLHFFCDASKLAYSAFDFLRVSIGSTVQLQLIQSKTKIAPCGKKETTFAKLELLGAAISAHLSTTVLKEFPTDNVYFWTDSTTVLAWFFLLKTIIKSPCTTKYHTGLTEREEPWGVFVYNHVQDIRKLTPVKTWRRVPGSLNPADCPSRGCSAKQLCSSKWWEGPNWLHLSPQEGPISNVEVDVNEVEVNKERRAIVTSMMNVQTIDINPRNNRMIVIGSINPCSIDKIFAMTNALRRFIARGGRISVLYSDNVGTNNALRTLDWDKIVVYSTAQKITWKFIPPTEAWWDGWWERIVRMLKELLRRVLGKSIVNYEELTIVCDCELIINARPLTYIHEDPNELLPLSPAMFIHGNSNCETPDLDQVDRSSLVECTKYTCRSCVKI</sequence>
<dbReference type="GO" id="GO:0003676">
    <property type="term" value="F:nucleic acid binding"/>
    <property type="evidence" value="ECO:0007669"/>
    <property type="project" value="InterPro"/>
</dbReference>
<evidence type="ECO:0000313" key="1">
    <source>
        <dbReference type="EMBL" id="GFX86584.1"/>
    </source>
</evidence>
<dbReference type="Pfam" id="PF05380">
    <property type="entry name" value="Peptidase_A17"/>
    <property type="match status" value="1"/>
</dbReference>
<keyword evidence="2" id="KW-1185">Reference proteome</keyword>
<evidence type="ECO:0000313" key="2">
    <source>
        <dbReference type="Proteomes" id="UP000887159"/>
    </source>
</evidence>
<name>A0A8X6R5R8_TRICX</name>
<comment type="caution">
    <text evidence="1">The sequence shown here is derived from an EMBL/GenBank/DDBJ whole genome shotgun (WGS) entry which is preliminary data.</text>
</comment>
<dbReference type="AlphaFoldDB" id="A0A8X6R5R8"/>
<reference evidence="1" key="1">
    <citation type="submission" date="2020-08" db="EMBL/GenBank/DDBJ databases">
        <title>Multicomponent nature underlies the extraordinary mechanical properties of spider dragline silk.</title>
        <authorList>
            <person name="Kono N."/>
            <person name="Nakamura H."/>
            <person name="Mori M."/>
            <person name="Yoshida Y."/>
            <person name="Ohtoshi R."/>
            <person name="Malay A.D."/>
            <person name="Moran D.A.P."/>
            <person name="Tomita M."/>
            <person name="Numata K."/>
            <person name="Arakawa K."/>
        </authorList>
    </citation>
    <scope>NUCLEOTIDE SEQUENCE</scope>
</reference>